<accession>H8FN62</accession>
<organism evidence="1 2">
    <name type="scientific">Magnetospirillum molischianum DSM 120</name>
    <dbReference type="NCBI Taxonomy" id="1150626"/>
    <lineage>
        <taxon>Bacteria</taxon>
        <taxon>Pseudomonadati</taxon>
        <taxon>Pseudomonadota</taxon>
        <taxon>Alphaproteobacteria</taxon>
        <taxon>Rhodospirillales</taxon>
        <taxon>Rhodospirillaceae</taxon>
        <taxon>Magnetospirillum</taxon>
    </lineage>
</organism>
<sequence length="61" mass="6871">MTVGKGLCARRSVILVSVENKKSPLRLERAVGEIPKCRQTTAIFLTMSLNVTNKYKYICLK</sequence>
<dbReference type="Proteomes" id="UP000004169">
    <property type="component" value="Unassembled WGS sequence"/>
</dbReference>
<evidence type="ECO:0000313" key="1">
    <source>
        <dbReference type="EMBL" id="CCG39800.1"/>
    </source>
</evidence>
<comment type="caution">
    <text evidence="1">The sequence shown here is derived from an EMBL/GenBank/DDBJ whole genome shotgun (WGS) entry which is preliminary data.</text>
</comment>
<gene>
    <name evidence="1" type="ORF">PHAMO_10225</name>
</gene>
<proteinExistence type="predicted"/>
<dbReference type="AlphaFoldDB" id="H8FN62"/>
<keyword evidence="2" id="KW-1185">Reference proteome</keyword>
<reference evidence="1 2" key="1">
    <citation type="journal article" date="2012" name="J. Bacteriol.">
        <title>Draft Genome Sequence of the Purple Photosynthetic Bacterium Phaeospirillum molischianum DSM120, a Particularly Versatile Bacterium.</title>
        <authorList>
            <person name="Duquesne K."/>
            <person name="Prima V."/>
            <person name="Ji B."/>
            <person name="Rouy Z."/>
            <person name="Medigue C."/>
            <person name="Talla E."/>
            <person name="Sturgis J.N."/>
        </authorList>
    </citation>
    <scope>NUCLEOTIDE SEQUENCE [LARGE SCALE GENOMIC DNA]</scope>
    <source>
        <strain evidence="2">DSM120</strain>
    </source>
</reference>
<evidence type="ECO:0000313" key="2">
    <source>
        <dbReference type="Proteomes" id="UP000004169"/>
    </source>
</evidence>
<dbReference type="EMBL" id="CAHP01000001">
    <property type="protein sequence ID" value="CCG39800.1"/>
    <property type="molecule type" value="Genomic_DNA"/>
</dbReference>
<protein>
    <submittedName>
        <fullName evidence="1">Uncharacterized protein</fullName>
    </submittedName>
</protein>
<name>H8FN62_MAGML</name>